<evidence type="ECO:0000259" key="4">
    <source>
        <dbReference type="PROSITE" id="PS50850"/>
    </source>
</evidence>
<keyword evidence="1" id="KW-0812">Transmembrane</keyword>
<dbReference type="AlphaFoldDB" id="A0A643G344"/>
<evidence type="ECO:0000256" key="2">
    <source>
        <dbReference type="ARBA" id="ARBA00022989"/>
    </source>
</evidence>
<dbReference type="PROSITE" id="PS50850">
    <property type="entry name" value="MFS"/>
    <property type="match status" value="1"/>
</dbReference>
<keyword evidence="2" id="KW-1133">Transmembrane helix</keyword>
<dbReference type="PANTHER" id="PTHR11360:SF290">
    <property type="entry name" value="MONOCARBOXYLATE MFS PERMEASE"/>
    <property type="match status" value="1"/>
</dbReference>
<dbReference type="SUPFAM" id="SSF103473">
    <property type="entry name" value="MFS general substrate transporter"/>
    <property type="match status" value="1"/>
</dbReference>
<evidence type="ECO:0000256" key="1">
    <source>
        <dbReference type="ARBA" id="ARBA00022692"/>
    </source>
</evidence>
<proteinExistence type="predicted"/>
<gene>
    <name evidence="5" type="ORF">F7R26_009955</name>
</gene>
<dbReference type="RefSeq" id="WP_150983428.1">
    <property type="nucleotide sequence ID" value="NZ_CP062803.1"/>
</dbReference>
<dbReference type="InterPro" id="IPR050327">
    <property type="entry name" value="Proton-linked_MCT"/>
</dbReference>
<organism evidence="5 6">
    <name type="scientific">Cupriavidus basilensis</name>
    <dbReference type="NCBI Taxonomy" id="68895"/>
    <lineage>
        <taxon>Bacteria</taxon>
        <taxon>Pseudomonadati</taxon>
        <taxon>Pseudomonadota</taxon>
        <taxon>Betaproteobacteria</taxon>
        <taxon>Burkholderiales</taxon>
        <taxon>Burkholderiaceae</taxon>
        <taxon>Cupriavidus</taxon>
    </lineage>
</organism>
<evidence type="ECO:0000313" key="6">
    <source>
        <dbReference type="Proteomes" id="UP000397656"/>
    </source>
</evidence>
<dbReference type="Proteomes" id="UP000397656">
    <property type="component" value="Chromosome 1"/>
</dbReference>
<reference evidence="5 6" key="1">
    <citation type="submission" date="2020-10" db="EMBL/GenBank/DDBJ databases">
        <title>Complete genome sequence of Cupriavidus basilensis CCUG 49340T.</title>
        <authorList>
            <person name="Salva-Serra F."/>
            <person name="Donoso R.A."/>
            <person name="Cho K.H."/>
            <person name="Yoo J.A."/>
            <person name="Lee K."/>
            <person name="Yoon S.-H."/>
            <person name="Perez-Pantoja D."/>
            <person name="Moore E.R.B."/>
        </authorList>
    </citation>
    <scope>NUCLEOTIDE SEQUENCE [LARGE SCALE GENOMIC DNA]</scope>
    <source>
        <strain evidence="6">CCUG 49340</strain>
    </source>
</reference>
<sequence length="436" mass="45524">MTTAQPPSTPASPATSAPLPSAFDLQEFKLGWRALCVALVGNGTGVAALLLYGYGAMVVPLQEAFGWERSALQAAMSFMFGGTVIAAQLAGWLILRHGARIVATLSVLALAAGFMGMTCLRDSIWALYLGFACLGILGLGTLHLTWTQLVNSWFDRNRGLALAITLCGSGIAAAVLPALVTWSVTRWDWRAGFLAMAAILLLLTLPLVLMWMQAPAGTSFARNGPAASGTSTEPGVTFRQGLHSGKFWRCNVALVLAVSGVVAMVTNTIPVMRDKGLTAGEASQIFGGFGVSLIVGRIVVGYLADRVWAPGIAALALLLPGAGCLILAYGSHDRAILLLAVAMIGVGAGAEYDVASFLIAKYFGMREYSRLFGAHTGLITIGASLTPLLVGALYKLSGSYDGLLAYAVICFTVGPLLLLTLGRYPTFAPAFDGASN</sequence>
<dbReference type="CDD" id="cd17355">
    <property type="entry name" value="MFS_YcxA_like"/>
    <property type="match status" value="1"/>
</dbReference>
<dbReference type="Pfam" id="PF07690">
    <property type="entry name" value="MFS_1"/>
    <property type="match status" value="1"/>
</dbReference>
<keyword evidence="3" id="KW-0472">Membrane</keyword>
<accession>A0A643G344</accession>
<dbReference type="EMBL" id="CP062803">
    <property type="protein sequence ID" value="QOT78296.1"/>
    <property type="molecule type" value="Genomic_DNA"/>
</dbReference>
<dbReference type="GO" id="GO:0022857">
    <property type="term" value="F:transmembrane transporter activity"/>
    <property type="evidence" value="ECO:0007669"/>
    <property type="project" value="InterPro"/>
</dbReference>
<name>A0A643G344_9BURK</name>
<dbReference type="InterPro" id="IPR036259">
    <property type="entry name" value="MFS_trans_sf"/>
</dbReference>
<protein>
    <submittedName>
        <fullName evidence="5">MFS transporter</fullName>
    </submittedName>
</protein>
<dbReference type="PANTHER" id="PTHR11360">
    <property type="entry name" value="MONOCARBOXYLATE TRANSPORTER"/>
    <property type="match status" value="1"/>
</dbReference>
<evidence type="ECO:0000313" key="5">
    <source>
        <dbReference type="EMBL" id="QOT78296.1"/>
    </source>
</evidence>
<dbReference type="InterPro" id="IPR011701">
    <property type="entry name" value="MFS"/>
</dbReference>
<dbReference type="GeneID" id="98401226"/>
<dbReference type="InterPro" id="IPR020846">
    <property type="entry name" value="MFS_dom"/>
</dbReference>
<feature type="domain" description="Major facilitator superfamily (MFS) profile" evidence="4">
    <location>
        <begin position="33"/>
        <end position="425"/>
    </location>
</feature>
<evidence type="ECO:0000256" key="3">
    <source>
        <dbReference type="ARBA" id="ARBA00023136"/>
    </source>
</evidence>
<dbReference type="Gene3D" id="1.20.1250.20">
    <property type="entry name" value="MFS general substrate transporter like domains"/>
    <property type="match status" value="2"/>
</dbReference>